<evidence type="ECO:0000256" key="1">
    <source>
        <dbReference type="ARBA" id="ARBA00007228"/>
    </source>
</evidence>
<dbReference type="GO" id="GO:0006396">
    <property type="term" value="P:RNA processing"/>
    <property type="evidence" value="ECO:0007669"/>
    <property type="project" value="InterPro"/>
</dbReference>
<accession>A0A839ANP0</accession>
<gene>
    <name evidence="6" type="ORF">H3Z83_04785</name>
</gene>
<name>A0A839ANP0_9FLAO</name>
<comment type="similarity">
    <text evidence="1">Belongs to the class IV-like SAM-binding methyltransferase superfamily. RNA methyltransferase TrmH family.</text>
</comment>
<keyword evidence="2 6" id="KW-0489">Methyltransferase</keyword>
<dbReference type="CDD" id="cd18109">
    <property type="entry name" value="SpoU-like_RNA-MTase"/>
    <property type="match status" value="1"/>
</dbReference>
<sequence length="244" mass="27133">MSLSKNNLKLITSLQRKKYREKHNLFVAEGIKVVNELLNSSIEAFHVFSTNEDFSVSKEVDFTVVSDNELKKISTLKNPNKVLGLFKIPERKKLKVSGFIVALDEVNDPGNLGTIIRLCDWFGVTQLVCSKNTVDCYNQKVVQSTMGSLTRVNISYVDLPEFLKTTDLPVYTADMNGTNVYTSSLPQKAVLVMGNEANGISKEISGIVKHKLTIPRFGDIQQTESLNVATATAILLSEFKRGLK</sequence>
<organism evidence="6 7">
    <name type="scientific">Tenacibaculum pelagium</name>
    <dbReference type="NCBI Taxonomy" id="2759527"/>
    <lineage>
        <taxon>Bacteria</taxon>
        <taxon>Pseudomonadati</taxon>
        <taxon>Bacteroidota</taxon>
        <taxon>Flavobacteriia</taxon>
        <taxon>Flavobacteriales</taxon>
        <taxon>Flavobacteriaceae</taxon>
        <taxon>Tenacibaculum</taxon>
    </lineage>
</organism>
<keyword evidence="7" id="KW-1185">Reference proteome</keyword>
<evidence type="ECO:0000256" key="2">
    <source>
        <dbReference type="ARBA" id="ARBA00022603"/>
    </source>
</evidence>
<evidence type="ECO:0000259" key="5">
    <source>
        <dbReference type="Pfam" id="PF22435"/>
    </source>
</evidence>
<dbReference type="SUPFAM" id="SSF55315">
    <property type="entry name" value="L30e-like"/>
    <property type="match status" value="1"/>
</dbReference>
<dbReference type="SUPFAM" id="SSF75217">
    <property type="entry name" value="alpha/beta knot"/>
    <property type="match status" value="1"/>
</dbReference>
<dbReference type="RefSeq" id="WP_182124317.1">
    <property type="nucleotide sequence ID" value="NZ_JACGLS010000001.1"/>
</dbReference>
<dbReference type="InterPro" id="IPR051259">
    <property type="entry name" value="rRNA_Methyltransferase"/>
</dbReference>
<dbReference type="AlphaFoldDB" id="A0A839ANP0"/>
<dbReference type="InterPro" id="IPR053888">
    <property type="entry name" value="MRM3-like_sub_bind"/>
</dbReference>
<feature type="domain" description="tRNA/rRNA methyltransferase SpoU type" evidence="4">
    <location>
        <begin position="99"/>
        <end position="236"/>
    </location>
</feature>
<dbReference type="GO" id="GO:0003723">
    <property type="term" value="F:RNA binding"/>
    <property type="evidence" value="ECO:0007669"/>
    <property type="project" value="InterPro"/>
</dbReference>
<dbReference type="GO" id="GO:0032259">
    <property type="term" value="P:methylation"/>
    <property type="evidence" value="ECO:0007669"/>
    <property type="project" value="UniProtKB-KW"/>
</dbReference>
<dbReference type="PANTHER" id="PTHR43191">
    <property type="entry name" value="RRNA METHYLTRANSFERASE 3"/>
    <property type="match status" value="1"/>
</dbReference>
<evidence type="ECO:0000313" key="7">
    <source>
        <dbReference type="Proteomes" id="UP000563906"/>
    </source>
</evidence>
<protein>
    <submittedName>
        <fullName evidence="6">RNA methyltransferase</fullName>
    </submittedName>
</protein>
<proteinExistence type="inferred from homology"/>
<evidence type="ECO:0000313" key="6">
    <source>
        <dbReference type="EMBL" id="MBA6155839.1"/>
    </source>
</evidence>
<comment type="caution">
    <text evidence="6">The sequence shown here is derived from an EMBL/GenBank/DDBJ whole genome shotgun (WGS) entry which is preliminary data.</text>
</comment>
<dbReference type="Pfam" id="PF00588">
    <property type="entry name" value="SpoU_methylase"/>
    <property type="match status" value="1"/>
</dbReference>
<dbReference type="Pfam" id="PF22435">
    <property type="entry name" value="MRM3-like_sub_bind"/>
    <property type="match status" value="1"/>
</dbReference>
<evidence type="ECO:0000256" key="3">
    <source>
        <dbReference type="ARBA" id="ARBA00022679"/>
    </source>
</evidence>
<evidence type="ECO:0000259" key="4">
    <source>
        <dbReference type="Pfam" id="PF00588"/>
    </source>
</evidence>
<keyword evidence="3 6" id="KW-0808">Transferase</keyword>
<dbReference type="Gene3D" id="3.40.1280.10">
    <property type="match status" value="1"/>
</dbReference>
<reference evidence="6 7" key="1">
    <citation type="submission" date="2020-07" db="EMBL/GenBank/DDBJ databases">
        <title>Bacterium isolated from marine sediment.</title>
        <authorList>
            <person name="Shang D."/>
            <person name="Du Z.-J."/>
        </authorList>
    </citation>
    <scope>NUCLEOTIDE SEQUENCE [LARGE SCALE GENOMIC DNA]</scope>
    <source>
        <strain evidence="6 7">S7007</strain>
    </source>
</reference>
<feature type="domain" description="MRM3-like substrate binding" evidence="5">
    <location>
        <begin position="6"/>
        <end position="84"/>
    </location>
</feature>
<dbReference type="InterPro" id="IPR029064">
    <property type="entry name" value="Ribosomal_eL30-like_sf"/>
</dbReference>
<dbReference type="InterPro" id="IPR001537">
    <property type="entry name" value="SpoU_MeTrfase"/>
</dbReference>
<dbReference type="EMBL" id="JACGLS010000001">
    <property type="protein sequence ID" value="MBA6155839.1"/>
    <property type="molecule type" value="Genomic_DNA"/>
</dbReference>
<dbReference type="PANTHER" id="PTHR43191:SF2">
    <property type="entry name" value="RRNA METHYLTRANSFERASE 3, MITOCHONDRIAL"/>
    <property type="match status" value="1"/>
</dbReference>
<dbReference type="Proteomes" id="UP000563906">
    <property type="component" value="Unassembled WGS sequence"/>
</dbReference>
<dbReference type="Gene3D" id="3.30.1330.30">
    <property type="match status" value="1"/>
</dbReference>
<dbReference type="GO" id="GO:0008173">
    <property type="term" value="F:RNA methyltransferase activity"/>
    <property type="evidence" value="ECO:0007669"/>
    <property type="project" value="InterPro"/>
</dbReference>
<dbReference type="InterPro" id="IPR029026">
    <property type="entry name" value="tRNA_m1G_MTases_N"/>
</dbReference>
<dbReference type="InterPro" id="IPR029028">
    <property type="entry name" value="Alpha/beta_knot_MTases"/>
</dbReference>